<dbReference type="Proteomes" id="UP000295707">
    <property type="component" value="Unassembled WGS sequence"/>
</dbReference>
<protein>
    <submittedName>
        <fullName evidence="3">CNP1-like family protein</fullName>
    </submittedName>
</protein>
<accession>A0A4R1HB74</accession>
<evidence type="ECO:0000259" key="2">
    <source>
        <dbReference type="Pfam" id="PF08750"/>
    </source>
</evidence>
<dbReference type="InterPro" id="IPR014861">
    <property type="entry name" value="CNP1-like_dom"/>
</dbReference>
<keyword evidence="1" id="KW-0732">Signal</keyword>
<keyword evidence="4" id="KW-1185">Reference proteome</keyword>
<dbReference type="AlphaFoldDB" id="A0A4R1HB74"/>
<evidence type="ECO:0000313" key="4">
    <source>
        <dbReference type="Proteomes" id="UP000295707"/>
    </source>
</evidence>
<dbReference type="Pfam" id="PF08750">
    <property type="entry name" value="CNP1"/>
    <property type="match status" value="1"/>
</dbReference>
<feature type="domain" description="CNP1-like uncharacterised" evidence="2">
    <location>
        <begin position="43"/>
        <end position="178"/>
    </location>
</feature>
<reference evidence="3 4" key="1">
    <citation type="submission" date="2019-03" db="EMBL/GenBank/DDBJ databases">
        <title>Genomic Encyclopedia of Type Strains, Phase IV (KMG-IV): sequencing the most valuable type-strain genomes for metagenomic binning, comparative biology and taxonomic classification.</title>
        <authorList>
            <person name="Goeker M."/>
        </authorList>
    </citation>
    <scope>NUCLEOTIDE SEQUENCE [LARGE SCALE GENOMIC DNA]</scope>
    <source>
        <strain evidence="3 4">DSM 19610</strain>
    </source>
</reference>
<comment type="caution">
    <text evidence="3">The sequence shown here is derived from an EMBL/GenBank/DDBJ whole genome shotgun (WGS) entry which is preliminary data.</text>
</comment>
<gene>
    <name evidence="3" type="ORF">DFR30_0685</name>
</gene>
<name>A0A4R1HB74_9GAMM</name>
<proteinExistence type="predicted"/>
<dbReference type="EMBL" id="SMFX01000001">
    <property type="protein sequence ID" value="TCK17455.1"/>
    <property type="molecule type" value="Genomic_DNA"/>
</dbReference>
<feature type="signal peptide" evidence="1">
    <location>
        <begin position="1"/>
        <end position="22"/>
    </location>
</feature>
<sequence length="192" mass="21102">MIKNIGYAGVLVLGCVVLSVTAAGEDPVFGDLYGEEGSAGFVEGKAWEEQGLVLPAYPDVESRDLIEVDLLLKNYPFRLLIDPASVSVGKDGVVRYTAIIKSRSGATNVIYEGIRCSRGQYRRYAFGGQAGFQLAMNSRWRYIRGGERGAEAYLKVLYDHFICPSPAPGKPGPVLRRLRAPNPDNFFYGEEE</sequence>
<feature type="chain" id="PRO_5020868050" evidence="1">
    <location>
        <begin position="23"/>
        <end position="192"/>
    </location>
</feature>
<dbReference type="RefSeq" id="WP_165869073.1">
    <property type="nucleotide sequence ID" value="NZ_SMFX01000001.1"/>
</dbReference>
<evidence type="ECO:0000313" key="3">
    <source>
        <dbReference type="EMBL" id="TCK17455.1"/>
    </source>
</evidence>
<organism evidence="3 4">
    <name type="scientific">Thiogranum longum</name>
    <dbReference type="NCBI Taxonomy" id="1537524"/>
    <lineage>
        <taxon>Bacteria</taxon>
        <taxon>Pseudomonadati</taxon>
        <taxon>Pseudomonadota</taxon>
        <taxon>Gammaproteobacteria</taxon>
        <taxon>Chromatiales</taxon>
        <taxon>Ectothiorhodospiraceae</taxon>
        <taxon>Thiogranum</taxon>
    </lineage>
</organism>
<dbReference type="PROSITE" id="PS51257">
    <property type="entry name" value="PROKAR_LIPOPROTEIN"/>
    <property type="match status" value="1"/>
</dbReference>
<evidence type="ECO:0000256" key="1">
    <source>
        <dbReference type="SAM" id="SignalP"/>
    </source>
</evidence>